<proteinExistence type="predicted"/>
<feature type="region of interest" description="Disordered" evidence="1">
    <location>
        <begin position="25"/>
        <end position="78"/>
    </location>
</feature>
<dbReference type="RefSeq" id="WP_317056243.1">
    <property type="nucleotide sequence ID" value="NZ_CP146606.1"/>
</dbReference>
<evidence type="ECO:0000313" key="4">
    <source>
        <dbReference type="Proteomes" id="UP001281305"/>
    </source>
</evidence>
<feature type="signal peptide" evidence="2">
    <location>
        <begin position="1"/>
        <end position="22"/>
    </location>
</feature>
<evidence type="ECO:0000256" key="2">
    <source>
        <dbReference type="SAM" id="SignalP"/>
    </source>
</evidence>
<keyword evidence="2" id="KW-0732">Signal</keyword>
<dbReference type="EMBL" id="CP146606">
    <property type="protein sequence ID" value="WYK19545.1"/>
    <property type="molecule type" value="Genomic_DNA"/>
</dbReference>
<dbReference type="Proteomes" id="UP001281305">
    <property type="component" value="Chromosome"/>
</dbReference>
<keyword evidence="4" id="KW-1185">Reference proteome</keyword>
<protein>
    <submittedName>
        <fullName evidence="3">Uncharacterized protein</fullName>
    </submittedName>
</protein>
<evidence type="ECO:0000313" key="3">
    <source>
        <dbReference type="EMBL" id="WYK19545.1"/>
    </source>
</evidence>
<name>A0ABZ2TKC4_9RHOB</name>
<organism evidence="3 4">
    <name type="scientific">Roseovarius rhodophyticola</name>
    <dbReference type="NCBI Taxonomy" id="3080827"/>
    <lineage>
        <taxon>Bacteria</taxon>
        <taxon>Pseudomonadati</taxon>
        <taxon>Pseudomonadota</taxon>
        <taxon>Alphaproteobacteria</taxon>
        <taxon>Rhodobacterales</taxon>
        <taxon>Roseobacteraceae</taxon>
        <taxon>Roseovarius</taxon>
    </lineage>
</organism>
<feature type="chain" id="PRO_5045977970" evidence="2">
    <location>
        <begin position="23"/>
        <end position="78"/>
    </location>
</feature>
<sequence>MLKQYITAGVIAVTLGAGPALALTPSFDVPGTWPADGAFDGKKSRKSDAGVTQDRITPLTNPEAEPKAQNLGDEAKSR</sequence>
<feature type="compositionally biased region" description="Basic and acidic residues" evidence="1">
    <location>
        <begin position="39"/>
        <end position="48"/>
    </location>
</feature>
<accession>A0ABZ2TKC4</accession>
<gene>
    <name evidence="3" type="ORF">RZS32_006710</name>
</gene>
<evidence type="ECO:0000256" key="1">
    <source>
        <dbReference type="SAM" id="MobiDB-lite"/>
    </source>
</evidence>
<reference evidence="3 4" key="1">
    <citation type="submission" date="2024-02" db="EMBL/GenBank/DDBJ databases">
        <title>Roseovarius strain W115 nov., isolated from a marine algae.</title>
        <authorList>
            <person name="Lee M.W."/>
            <person name="Lee J.K."/>
            <person name="Kim J.M."/>
            <person name="Choi D.G."/>
            <person name="Baek J.H."/>
            <person name="Bayburt H."/>
            <person name="Jung J.J."/>
            <person name="Han D.M."/>
            <person name="Jeon C.O."/>
        </authorList>
    </citation>
    <scope>NUCLEOTIDE SEQUENCE [LARGE SCALE GENOMIC DNA]</scope>
    <source>
        <strain evidence="3 4">W115</strain>
    </source>
</reference>